<protein>
    <submittedName>
        <fullName evidence="2">Uncharacterized protein</fullName>
    </submittedName>
</protein>
<organism evidence="2 3">
    <name type="scientific">Ascobolus immersus RN42</name>
    <dbReference type="NCBI Taxonomy" id="1160509"/>
    <lineage>
        <taxon>Eukaryota</taxon>
        <taxon>Fungi</taxon>
        <taxon>Dikarya</taxon>
        <taxon>Ascomycota</taxon>
        <taxon>Pezizomycotina</taxon>
        <taxon>Pezizomycetes</taxon>
        <taxon>Pezizales</taxon>
        <taxon>Ascobolaceae</taxon>
        <taxon>Ascobolus</taxon>
    </lineage>
</organism>
<evidence type="ECO:0000256" key="1">
    <source>
        <dbReference type="SAM" id="MobiDB-lite"/>
    </source>
</evidence>
<feature type="region of interest" description="Disordered" evidence="1">
    <location>
        <begin position="36"/>
        <end position="59"/>
    </location>
</feature>
<sequence>MVVPIVPVDVEAGSETASGMIPYPSMEIADFVEASSSVEARNPHAPKHQANPTGNPHILPMSIPLPPLHRWYPTTDESTDIFYKPRSNPHTLWPTPHNIIPSGQHA</sequence>
<dbReference type="EMBL" id="ML119697">
    <property type="protein sequence ID" value="RPA79604.1"/>
    <property type="molecule type" value="Genomic_DNA"/>
</dbReference>
<proteinExistence type="predicted"/>
<name>A0A3N4ID05_ASCIM</name>
<dbReference type="Proteomes" id="UP000275078">
    <property type="component" value="Unassembled WGS sequence"/>
</dbReference>
<dbReference type="AlphaFoldDB" id="A0A3N4ID05"/>
<reference evidence="2 3" key="1">
    <citation type="journal article" date="2018" name="Nat. Ecol. Evol.">
        <title>Pezizomycetes genomes reveal the molecular basis of ectomycorrhizal truffle lifestyle.</title>
        <authorList>
            <person name="Murat C."/>
            <person name="Payen T."/>
            <person name="Noel B."/>
            <person name="Kuo A."/>
            <person name="Morin E."/>
            <person name="Chen J."/>
            <person name="Kohler A."/>
            <person name="Krizsan K."/>
            <person name="Balestrini R."/>
            <person name="Da Silva C."/>
            <person name="Montanini B."/>
            <person name="Hainaut M."/>
            <person name="Levati E."/>
            <person name="Barry K.W."/>
            <person name="Belfiori B."/>
            <person name="Cichocki N."/>
            <person name="Clum A."/>
            <person name="Dockter R.B."/>
            <person name="Fauchery L."/>
            <person name="Guy J."/>
            <person name="Iotti M."/>
            <person name="Le Tacon F."/>
            <person name="Lindquist E.A."/>
            <person name="Lipzen A."/>
            <person name="Malagnac F."/>
            <person name="Mello A."/>
            <person name="Molinier V."/>
            <person name="Miyauchi S."/>
            <person name="Poulain J."/>
            <person name="Riccioni C."/>
            <person name="Rubini A."/>
            <person name="Sitrit Y."/>
            <person name="Splivallo R."/>
            <person name="Traeger S."/>
            <person name="Wang M."/>
            <person name="Zifcakova L."/>
            <person name="Wipf D."/>
            <person name="Zambonelli A."/>
            <person name="Paolocci F."/>
            <person name="Nowrousian M."/>
            <person name="Ottonello S."/>
            <person name="Baldrian P."/>
            <person name="Spatafora J.W."/>
            <person name="Henrissat B."/>
            <person name="Nagy L.G."/>
            <person name="Aury J.M."/>
            <person name="Wincker P."/>
            <person name="Grigoriev I.V."/>
            <person name="Bonfante P."/>
            <person name="Martin F.M."/>
        </authorList>
    </citation>
    <scope>NUCLEOTIDE SEQUENCE [LARGE SCALE GENOMIC DNA]</scope>
    <source>
        <strain evidence="2 3">RN42</strain>
    </source>
</reference>
<gene>
    <name evidence="2" type="ORF">BJ508DRAFT_328181</name>
</gene>
<evidence type="ECO:0000313" key="2">
    <source>
        <dbReference type="EMBL" id="RPA79604.1"/>
    </source>
</evidence>
<evidence type="ECO:0000313" key="3">
    <source>
        <dbReference type="Proteomes" id="UP000275078"/>
    </source>
</evidence>
<accession>A0A3N4ID05</accession>
<keyword evidence="3" id="KW-1185">Reference proteome</keyword>